<evidence type="ECO:0000313" key="2">
    <source>
        <dbReference type="EMBL" id="GAA2553342.1"/>
    </source>
</evidence>
<dbReference type="Proteomes" id="UP001501095">
    <property type="component" value="Unassembled WGS sequence"/>
</dbReference>
<reference evidence="2 3" key="1">
    <citation type="journal article" date="2019" name="Int. J. Syst. Evol. Microbiol.">
        <title>The Global Catalogue of Microorganisms (GCM) 10K type strain sequencing project: providing services to taxonomists for standard genome sequencing and annotation.</title>
        <authorList>
            <consortium name="The Broad Institute Genomics Platform"/>
            <consortium name="The Broad Institute Genome Sequencing Center for Infectious Disease"/>
            <person name="Wu L."/>
            <person name="Ma J."/>
        </authorList>
    </citation>
    <scope>NUCLEOTIDE SEQUENCE [LARGE SCALE GENOMIC DNA]</scope>
    <source>
        <strain evidence="2 3">JCM 6924</strain>
    </source>
</reference>
<name>A0ABN3P151_9ACTN</name>
<sequence>MTQSIAPGTAVRPGRVRPVLRAVAVVSCLPYLGLKTAWIAGSRLGTPEGSALLDDRLAMAVINALSVLPDSALTVLALMPTRPAHAGQLLAGFLVAALGVCYFGERAAGTARRTA</sequence>
<keyword evidence="3" id="KW-1185">Reference proteome</keyword>
<evidence type="ECO:0008006" key="4">
    <source>
        <dbReference type="Google" id="ProtNLM"/>
    </source>
</evidence>
<keyword evidence="1" id="KW-1133">Transmembrane helix</keyword>
<proteinExistence type="predicted"/>
<dbReference type="RefSeq" id="WP_344542625.1">
    <property type="nucleotide sequence ID" value="NZ_BAAATM010000019.1"/>
</dbReference>
<gene>
    <name evidence="2" type="ORF">GCM10010423_62800</name>
</gene>
<accession>A0ABN3P151</accession>
<evidence type="ECO:0000313" key="3">
    <source>
        <dbReference type="Proteomes" id="UP001501095"/>
    </source>
</evidence>
<evidence type="ECO:0000256" key="1">
    <source>
        <dbReference type="SAM" id="Phobius"/>
    </source>
</evidence>
<organism evidence="2 3">
    <name type="scientific">Streptomyces levis</name>
    <dbReference type="NCBI Taxonomy" id="285566"/>
    <lineage>
        <taxon>Bacteria</taxon>
        <taxon>Bacillati</taxon>
        <taxon>Actinomycetota</taxon>
        <taxon>Actinomycetes</taxon>
        <taxon>Kitasatosporales</taxon>
        <taxon>Streptomycetaceae</taxon>
        <taxon>Streptomyces</taxon>
    </lineage>
</organism>
<keyword evidence="1" id="KW-0472">Membrane</keyword>
<feature type="transmembrane region" description="Helical" evidence="1">
    <location>
        <begin position="85"/>
        <end position="104"/>
    </location>
</feature>
<comment type="caution">
    <text evidence="2">The sequence shown here is derived from an EMBL/GenBank/DDBJ whole genome shotgun (WGS) entry which is preliminary data.</text>
</comment>
<dbReference type="EMBL" id="BAAATM010000019">
    <property type="protein sequence ID" value="GAA2553342.1"/>
    <property type="molecule type" value="Genomic_DNA"/>
</dbReference>
<feature type="transmembrane region" description="Helical" evidence="1">
    <location>
        <begin position="20"/>
        <end position="40"/>
    </location>
</feature>
<protein>
    <recommendedName>
        <fullName evidence="4">Lysine transporter LysE</fullName>
    </recommendedName>
</protein>
<keyword evidence="1" id="KW-0812">Transmembrane</keyword>